<dbReference type="WBParaSite" id="jg14734">
    <property type="protein sequence ID" value="jg14734"/>
    <property type="gene ID" value="jg14734"/>
</dbReference>
<protein>
    <submittedName>
        <fullName evidence="2">Uncharacterized protein</fullName>
    </submittedName>
</protein>
<reference evidence="2" key="1">
    <citation type="submission" date="2022-11" db="UniProtKB">
        <authorList>
            <consortium name="WormBaseParasite"/>
        </authorList>
    </citation>
    <scope>IDENTIFICATION</scope>
</reference>
<dbReference type="Gene3D" id="3.30.420.40">
    <property type="match status" value="1"/>
</dbReference>
<name>A0A915D0U9_9BILA</name>
<keyword evidence="1" id="KW-1185">Reference proteome</keyword>
<accession>A0A915D0U9</accession>
<sequence length="146" mass="16617">MEPRVTHRLLAFAVFSAFDKYKEVKSHGWSATACVIDNGTVDEACRQQPANYFVKYPVRHGNRRRLGFDGKRSLLFIDRTRHLTRQRIENTLPKSCSSLLMCLVSNIAVQAVLALAASWQSRELHERSLTGLVIDSGDWVTHCIRC</sequence>
<dbReference type="Proteomes" id="UP000887574">
    <property type="component" value="Unplaced"/>
</dbReference>
<dbReference type="AlphaFoldDB" id="A0A915D0U9"/>
<proteinExistence type="predicted"/>
<evidence type="ECO:0000313" key="2">
    <source>
        <dbReference type="WBParaSite" id="jg14734"/>
    </source>
</evidence>
<organism evidence="1 2">
    <name type="scientific">Ditylenchus dipsaci</name>
    <dbReference type="NCBI Taxonomy" id="166011"/>
    <lineage>
        <taxon>Eukaryota</taxon>
        <taxon>Metazoa</taxon>
        <taxon>Ecdysozoa</taxon>
        <taxon>Nematoda</taxon>
        <taxon>Chromadorea</taxon>
        <taxon>Rhabditida</taxon>
        <taxon>Tylenchina</taxon>
        <taxon>Tylenchomorpha</taxon>
        <taxon>Sphaerularioidea</taxon>
        <taxon>Anguinidae</taxon>
        <taxon>Anguininae</taxon>
        <taxon>Ditylenchus</taxon>
    </lineage>
</organism>
<evidence type="ECO:0000313" key="1">
    <source>
        <dbReference type="Proteomes" id="UP000887574"/>
    </source>
</evidence>